<evidence type="ECO:0000313" key="3">
    <source>
        <dbReference type="Proteomes" id="UP000184609"/>
    </source>
</evidence>
<reference evidence="3" key="1">
    <citation type="submission" date="2016-12" db="EMBL/GenBank/DDBJ databases">
        <authorList>
            <person name="Varghese N."/>
            <person name="Submissions S."/>
        </authorList>
    </citation>
    <scope>NUCLEOTIDE SEQUENCE [LARGE SCALE GENOMIC DNA]</scope>
    <source>
        <strain evidence="3">DSM 25035</strain>
    </source>
</reference>
<evidence type="ECO:0000256" key="1">
    <source>
        <dbReference type="SAM" id="Phobius"/>
    </source>
</evidence>
<accession>A0A1M7ZB70</accession>
<dbReference type="STRING" id="1073327.SAMN04488108_1933"/>
<keyword evidence="1" id="KW-1133">Transmembrane helix</keyword>
<feature type="transmembrane region" description="Helical" evidence="1">
    <location>
        <begin position="12"/>
        <end position="29"/>
    </location>
</feature>
<dbReference type="AlphaFoldDB" id="A0A1M7ZB70"/>
<name>A0A1M7ZB70_9BACT</name>
<protein>
    <submittedName>
        <fullName evidence="2">Uncharacterized protein</fullName>
    </submittedName>
</protein>
<keyword evidence="1" id="KW-0812">Transmembrane</keyword>
<keyword evidence="3" id="KW-1185">Reference proteome</keyword>
<evidence type="ECO:0000313" key="2">
    <source>
        <dbReference type="EMBL" id="SHO62161.1"/>
    </source>
</evidence>
<sequence>MSDSNRGSRDRIMIQFSAIIYLLFYAWVMPFPGKPKYIITIEKSNPKYFRIKQKSNKDLSDKMINISESCFNGAGKELMLVKKRSEDLPEEEKKQFREFGLVGIFYLDDHGKIGQMEFWTSKDPTQILPLIAKVEKHYKSEFQIENSDCKIEEGKFVRTHMAIAINERDRNR</sequence>
<organism evidence="2 3">
    <name type="scientific">Algoriphagus zhangzhouensis</name>
    <dbReference type="NCBI Taxonomy" id="1073327"/>
    <lineage>
        <taxon>Bacteria</taxon>
        <taxon>Pseudomonadati</taxon>
        <taxon>Bacteroidota</taxon>
        <taxon>Cytophagia</taxon>
        <taxon>Cytophagales</taxon>
        <taxon>Cyclobacteriaceae</taxon>
        <taxon>Algoriphagus</taxon>
    </lineage>
</organism>
<keyword evidence="1" id="KW-0472">Membrane</keyword>
<proteinExistence type="predicted"/>
<dbReference type="EMBL" id="FRXN01000002">
    <property type="protein sequence ID" value="SHO62161.1"/>
    <property type="molecule type" value="Genomic_DNA"/>
</dbReference>
<gene>
    <name evidence="2" type="ORF">SAMN04488108_1933</name>
</gene>
<dbReference type="Proteomes" id="UP000184609">
    <property type="component" value="Unassembled WGS sequence"/>
</dbReference>